<dbReference type="FunFam" id="3.30.200.20:FF:000042">
    <property type="entry name" value="Aurora kinase A"/>
    <property type="match status" value="1"/>
</dbReference>
<dbReference type="SUPFAM" id="SSF56112">
    <property type="entry name" value="Protein kinase-like (PK-like)"/>
    <property type="match status" value="1"/>
</dbReference>
<evidence type="ECO:0000313" key="9">
    <source>
        <dbReference type="EMBL" id="NDV34363.1"/>
    </source>
</evidence>
<dbReference type="PROSITE" id="PS00108">
    <property type="entry name" value="PROTEIN_KINASE_ST"/>
    <property type="match status" value="1"/>
</dbReference>
<keyword evidence="2 7" id="KW-0723">Serine/threonine-protein kinase</keyword>
<dbReference type="SMART" id="SM00220">
    <property type="entry name" value="S_TKc"/>
    <property type="match status" value="1"/>
</dbReference>
<keyword evidence="5 6" id="KW-0067">ATP-binding</keyword>
<dbReference type="PROSITE" id="PS50011">
    <property type="entry name" value="PROTEIN_KINASE_DOM"/>
    <property type="match status" value="1"/>
</dbReference>
<evidence type="ECO:0000256" key="2">
    <source>
        <dbReference type="ARBA" id="ARBA00022527"/>
    </source>
</evidence>
<dbReference type="GO" id="GO:0005524">
    <property type="term" value="F:ATP binding"/>
    <property type="evidence" value="ECO:0007669"/>
    <property type="project" value="UniProtKB-UniRule"/>
</dbReference>
<name>A0A6B2LBF2_9EUKA</name>
<evidence type="ECO:0000256" key="6">
    <source>
        <dbReference type="PROSITE-ProRule" id="PRU10141"/>
    </source>
</evidence>
<dbReference type="EMBL" id="GIBP01005394">
    <property type="protein sequence ID" value="NDV34363.1"/>
    <property type="molecule type" value="Transcribed_RNA"/>
</dbReference>
<dbReference type="CDD" id="cd05117">
    <property type="entry name" value="STKc_CAMK"/>
    <property type="match status" value="1"/>
</dbReference>
<evidence type="ECO:0000256" key="7">
    <source>
        <dbReference type="RuleBase" id="RU000304"/>
    </source>
</evidence>
<keyword evidence="4" id="KW-0808">Transferase</keyword>
<accession>A0A6B2LBF2</accession>
<dbReference type="InterPro" id="IPR017441">
    <property type="entry name" value="Protein_kinase_ATP_BS"/>
</dbReference>
<dbReference type="PANTHER" id="PTHR24347">
    <property type="entry name" value="SERINE/THREONINE-PROTEIN KINASE"/>
    <property type="match status" value="1"/>
</dbReference>
<keyword evidence="4" id="KW-0418">Kinase</keyword>
<dbReference type="FunFam" id="1.10.510.10:FF:000571">
    <property type="entry name" value="Maternal embryonic leucine zipper kinase"/>
    <property type="match status" value="1"/>
</dbReference>
<reference evidence="9" key="1">
    <citation type="journal article" date="2020" name="J. Eukaryot. Microbiol.">
        <title>De novo Sequencing, Assembly and Annotation of the Transcriptome for the Free-Living Testate Amoeba Arcella intermedia.</title>
        <authorList>
            <person name="Ribeiro G.M."/>
            <person name="Porfirio-Sousa A.L."/>
            <person name="Maurer-Alcala X.X."/>
            <person name="Katz L.A."/>
            <person name="Lahr D.J.G."/>
        </authorList>
    </citation>
    <scope>NUCLEOTIDE SEQUENCE</scope>
</reference>
<evidence type="ECO:0000256" key="4">
    <source>
        <dbReference type="ARBA" id="ARBA00022777"/>
    </source>
</evidence>
<dbReference type="EC" id="2.7.11.1" evidence="1"/>
<dbReference type="Pfam" id="PF00069">
    <property type="entry name" value="Pkinase"/>
    <property type="match status" value="1"/>
</dbReference>
<dbReference type="Gene3D" id="1.10.510.10">
    <property type="entry name" value="Transferase(Phosphotransferase) domain 1"/>
    <property type="match status" value="1"/>
</dbReference>
<protein>
    <recommendedName>
        <fullName evidence="1">non-specific serine/threonine protein kinase</fullName>
        <ecNumber evidence="1">2.7.11.1</ecNumber>
    </recommendedName>
</protein>
<dbReference type="InterPro" id="IPR011009">
    <property type="entry name" value="Kinase-like_dom_sf"/>
</dbReference>
<dbReference type="PROSITE" id="PS00107">
    <property type="entry name" value="PROTEIN_KINASE_ATP"/>
    <property type="match status" value="1"/>
</dbReference>
<evidence type="ECO:0000256" key="5">
    <source>
        <dbReference type="ARBA" id="ARBA00022840"/>
    </source>
</evidence>
<evidence type="ECO:0000256" key="3">
    <source>
        <dbReference type="ARBA" id="ARBA00022741"/>
    </source>
</evidence>
<sequence length="300" mass="33996">MSLSQSAFVERYEISNEVLGQGYFAIVKVATDRHSKKKVAVKFVNKKLVEKAENLKTETSLLQRLHHPNIVELIDICDTKETLFIVMELMEGGELYEEIVRRKSFTEKDASYIMLQLLRSLDYLHSQGIVHRDLKLENLLLTKKNALDIKLADFGLSKVYTGEAMQTACGTPYYVAPEILLADGYGPKIDTWAAGVLLYVLLSGRLPFSGETDVDLFKAILEAELIWKKPQFDTVSGEAKDLIKKLIVKDPSQRYTAAQALQHPFILHHNDTRLLTKDVYDGLHDLSKEINTKRTANVNI</sequence>
<organism evidence="9">
    <name type="scientific">Arcella intermedia</name>
    <dbReference type="NCBI Taxonomy" id="1963864"/>
    <lineage>
        <taxon>Eukaryota</taxon>
        <taxon>Amoebozoa</taxon>
        <taxon>Tubulinea</taxon>
        <taxon>Elardia</taxon>
        <taxon>Arcellinida</taxon>
        <taxon>Sphaerothecina</taxon>
        <taxon>Arcellidae</taxon>
        <taxon>Arcella</taxon>
    </lineage>
</organism>
<dbReference type="AlphaFoldDB" id="A0A6B2LBF2"/>
<feature type="binding site" evidence="6">
    <location>
        <position position="42"/>
    </location>
    <ligand>
        <name>ATP</name>
        <dbReference type="ChEBI" id="CHEBI:30616"/>
    </ligand>
</feature>
<dbReference type="GO" id="GO:0004674">
    <property type="term" value="F:protein serine/threonine kinase activity"/>
    <property type="evidence" value="ECO:0007669"/>
    <property type="project" value="UniProtKB-KW"/>
</dbReference>
<evidence type="ECO:0000256" key="1">
    <source>
        <dbReference type="ARBA" id="ARBA00012513"/>
    </source>
</evidence>
<dbReference type="InterPro" id="IPR008271">
    <property type="entry name" value="Ser/Thr_kinase_AS"/>
</dbReference>
<comment type="similarity">
    <text evidence="7">Belongs to the protein kinase superfamily.</text>
</comment>
<feature type="domain" description="Protein kinase" evidence="8">
    <location>
        <begin position="13"/>
        <end position="266"/>
    </location>
</feature>
<keyword evidence="3 6" id="KW-0547">Nucleotide-binding</keyword>
<proteinExistence type="inferred from homology"/>
<dbReference type="InterPro" id="IPR000719">
    <property type="entry name" value="Prot_kinase_dom"/>
</dbReference>
<evidence type="ECO:0000259" key="8">
    <source>
        <dbReference type="PROSITE" id="PS50011"/>
    </source>
</evidence>